<evidence type="ECO:0000313" key="2">
    <source>
        <dbReference type="Proteomes" id="UP000698963"/>
    </source>
</evidence>
<dbReference type="EMBL" id="DYZA01000237">
    <property type="protein sequence ID" value="HJD98273.1"/>
    <property type="molecule type" value="Genomic_DNA"/>
</dbReference>
<dbReference type="Gene3D" id="2.30.30.100">
    <property type="match status" value="1"/>
</dbReference>
<name>A0A921AY50_9BACT</name>
<dbReference type="Proteomes" id="UP000698963">
    <property type="component" value="Unassembled WGS sequence"/>
</dbReference>
<sequence>MAYDIRLVKIVTGELIIGKFDAEANALTDVAIMQTVPTQQGVQLMMLPYGYPFDQEFNGRIEAKHFLFEYSHTPQEVQDKYLEACSKLSLSSGGLNPNPSQGGSGLIL</sequence>
<protein>
    <submittedName>
        <fullName evidence="1">Uncharacterized protein</fullName>
    </submittedName>
</protein>
<dbReference type="RefSeq" id="WP_304123994.1">
    <property type="nucleotide sequence ID" value="NZ_DYZA01000237.1"/>
</dbReference>
<reference evidence="1" key="1">
    <citation type="journal article" date="2021" name="PeerJ">
        <title>Extensive microbial diversity within the chicken gut microbiome revealed by metagenomics and culture.</title>
        <authorList>
            <person name="Gilroy R."/>
            <person name="Ravi A."/>
            <person name="Getino M."/>
            <person name="Pursley I."/>
            <person name="Horton D.L."/>
            <person name="Alikhan N.F."/>
            <person name="Baker D."/>
            <person name="Gharbi K."/>
            <person name="Hall N."/>
            <person name="Watson M."/>
            <person name="Adriaenssens E.M."/>
            <person name="Foster-Nyarko E."/>
            <person name="Jarju S."/>
            <person name="Secka A."/>
            <person name="Antonio M."/>
            <person name="Oren A."/>
            <person name="Chaudhuri R.R."/>
            <person name="La Ragione R."/>
            <person name="Hildebrand F."/>
            <person name="Pallen M.J."/>
        </authorList>
    </citation>
    <scope>NUCLEOTIDE SEQUENCE</scope>
    <source>
        <strain evidence="1">ChiGjej2B2-19336</strain>
    </source>
</reference>
<comment type="caution">
    <text evidence="1">The sequence shown here is derived from an EMBL/GenBank/DDBJ whole genome shotgun (WGS) entry which is preliminary data.</text>
</comment>
<accession>A0A921AY50</accession>
<reference evidence="1" key="2">
    <citation type="submission" date="2021-09" db="EMBL/GenBank/DDBJ databases">
        <authorList>
            <person name="Gilroy R."/>
        </authorList>
    </citation>
    <scope>NUCLEOTIDE SEQUENCE</scope>
    <source>
        <strain evidence="1">ChiGjej2B2-19336</strain>
    </source>
</reference>
<gene>
    <name evidence="1" type="ORF">K8W16_11595</name>
</gene>
<organism evidence="1 2">
    <name type="scientific">Mailhella massiliensis</name>
    <dbReference type="NCBI Taxonomy" id="1903261"/>
    <lineage>
        <taxon>Bacteria</taxon>
        <taxon>Pseudomonadati</taxon>
        <taxon>Thermodesulfobacteriota</taxon>
        <taxon>Desulfovibrionia</taxon>
        <taxon>Desulfovibrionales</taxon>
        <taxon>Desulfovibrionaceae</taxon>
        <taxon>Mailhella</taxon>
    </lineage>
</organism>
<dbReference type="AlphaFoldDB" id="A0A921AY50"/>
<proteinExistence type="predicted"/>
<evidence type="ECO:0000313" key="1">
    <source>
        <dbReference type="EMBL" id="HJD98273.1"/>
    </source>
</evidence>